<reference evidence="3 4" key="1">
    <citation type="journal article" date="2019" name="Int. J. Syst. Evol. Microbiol.">
        <title>The Global Catalogue of Microorganisms (GCM) 10K type strain sequencing project: providing services to taxonomists for standard genome sequencing and annotation.</title>
        <authorList>
            <consortium name="The Broad Institute Genomics Platform"/>
            <consortium name="The Broad Institute Genome Sequencing Center for Infectious Disease"/>
            <person name="Wu L."/>
            <person name="Ma J."/>
        </authorList>
    </citation>
    <scope>NUCLEOTIDE SEQUENCE [LARGE SCALE GENOMIC DNA]</scope>
    <source>
        <strain evidence="3 4">JCM 15608</strain>
    </source>
</reference>
<dbReference type="InterPro" id="IPR045376">
    <property type="entry name" value="Maf_N"/>
</dbReference>
<keyword evidence="4" id="KW-1185">Reference proteome</keyword>
<accession>A0ABN1L5R9</accession>
<sequence length="701" mass="79660">MNSIKDSLDDIERKLLRVQKKAEQEHEFSIEANARFEKNLKAFEQYFPEIQKKFINYQPSDSFQFIINDNGTANIIDYDTKVPMYSDDPITQVHEQVVQSLAEPVLSNLNFSGVEFLENTTNFLHVDLMKAIGAQYNKAKDNLAANKVVDKKVPSAIIFGIGLGYHLMELAQASTASYLSIFEPNEDYFFASLFCFDWAEYLNIIDESGAYLYIGIGDSESEIYQQLHQRAQDIGPFSISNSFFYQHYPSKAMQRLTTEIQNNFHQFFMGWGFFDDALMSMAHTIGVMDKSPHILKGRNTLSKDLKEFPIFIIANGPSLDADIEKIKQEKDNVILVSCNSATTALLAQGITPDFHVALERTKATADFLSEFISQENREQINLLVVNVMYPGTLDLFKWSGVALKGNESGTTLYQMTQFINKNEVTPTIGYCNPLVGNTGLSFFTNMGFENIYLFGVDNGYVDKNHHHSKSSFYYNKSGKAVYEPVKMGAEFTVEGNFGKPVITEPFLYTGKQQMERLIDSFKHTNLTCFNCSDGAKIEGTYPLTSTDILLSESSLSKAAVIDKIKSDAFAPSMENADLKSLLDFDIFEDICKTMVEILTEPMDNRPQALDSLIKQLRYLKSFKLGGRHTHLYLLLEGEALYVNSVLISLLYNFGDSKIIMPYFQAALNYWVDFLRKAPDYYRDRWDLLSTYTLDFSASKEE</sequence>
<evidence type="ECO:0000259" key="2">
    <source>
        <dbReference type="Pfam" id="PF20157"/>
    </source>
</evidence>
<name>A0ABN1L5R9_9GAMM</name>
<evidence type="ECO:0000259" key="1">
    <source>
        <dbReference type="Pfam" id="PF01973"/>
    </source>
</evidence>
<feature type="domain" description="6-hydroxymethylpterin diphosphokinase MptE-like" evidence="1">
    <location>
        <begin position="292"/>
        <end position="462"/>
    </location>
</feature>
<dbReference type="Proteomes" id="UP001500021">
    <property type="component" value="Unassembled WGS sequence"/>
</dbReference>
<dbReference type="PANTHER" id="PTHR41786:SF1">
    <property type="entry name" value="6-HYDROXYMETHYLPTERIN DIPHOSPHOKINASE MPTE-LIKE DOMAIN-CONTAINING PROTEIN"/>
    <property type="match status" value="1"/>
</dbReference>
<evidence type="ECO:0000313" key="3">
    <source>
        <dbReference type="EMBL" id="GAA0815528.1"/>
    </source>
</evidence>
<dbReference type="InterPro" id="IPR002826">
    <property type="entry name" value="MptE-like"/>
</dbReference>
<comment type="caution">
    <text evidence="3">The sequence shown here is derived from an EMBL/GenBank/DDBJ whole genome shotgun (WGS) entry which is preliminary data.</text>
</comment>
<dbReference type="EMBL" id="BAAAFA010000004">
    <property type="protein sequence ID" value="GAA0815528.1"/>
    <property type="molecule type" value="Genomic_DNA"/>
</dbReference>
<protein>
    <submittedName>
        <fullName evidence="3">DUF115 domain-containing protein</fullName>
    </submittedName>
</protein>
<organism evidence="3 4">
    <name type="scientific">Colwellia asteriadis</name>
    <dbReference type="NCBI Taxonomy" id="517723"/>
    <lineage>
        <taxon>Bacteria</taxon>
        <taxon>Pseudomonadati</taxon>
        <taxon>Pseudomonadota</taxon>
        <taxon>Gammaproteobacteria</taxon>
        <taxon>Alteromonadales</taxon>
        <taxon>Colwelliaceae</taxon>
        <taxon>Colwellia</taxon>
    </lineage>
</organism>
<evidence type="ECO:0000313" key="4">
    <source>
        <dbReference type="Proteomes" id="UP001500021"/>
    </source>
</evidence>
<dbReference type="Pfam" id="PF01973">
    <property type="entry name" value="MptE-like"/>
    <property type="match status" value="1"/>
</dbReference>
<gene>
    <name evidence="3" type="ORF">GCM10009111_13980</name>
</gene>
<dbReference type="RefSeq" id="WP_343816601.1">
    <property type="nucleotide sequence ID" value="NZ_BAAAFA010000004.1"/>
</dbReference>
<dbReference type="Pfam" id="PF20157">
    <property type="entry name" value="Maf_flag10_N"/>
    <property type="match status" value="1"/>
</dbReference>
<proteinExistence type="predicted"/>
<feature type="domain" description="Glycosyltransferase Maf N-terminal" evidence="2">
    <location>
        <begin position="35"/>
        <end position="269"/>
    </location>
</feature>
<dbReference type="PANTHER" id="PTHR41786">
    <property type="entry name" value="MOTILITY ACCESSORY FACTOR MAF"/>
    <property type="match status" value="1"/>
</dbReference>